<dbReference type="InterPro" id="IPR025652">
    <property type="entry name" value="TesB_C"/>
</dbReference>
<keyword evidence="2" id="KW-0378">Hydrolase</keyword>
<dbReference type="Pfam" id="PF02551">
    <property type="entry name" value="Acyl_CoA_thio"/>
    <property type="match status" value="1"/>
</dbReference>
<reference evidence="5 6" key="1">
    <citation type="submission" date="2022-06" db="EMBL/GenBank/DDBJ databases">
        <title>Mesorhizobium sp. strain RP14 Genome sequencing and assembly.</title>
        <authorList>
            <person name="Kim I."/>
        </authorList>
    </citation>
    <scope>NUCLEOTIDE SEQUENCE [LARGE SCALE GENOMIC DNA]</scope>
    <source>
        <strain evidence="6">RP14(2022)</strain>
    </source>
</reference>
<dbReference type="InterPro" id="IPR029069">
    <property type="entry name" value="HotDog_dom_sf"/>
</dbReference>
<dbReference type="CDD" id="cd03444">
    <property type="entry name" value="Thioesterase_II_repeat1"/>
    <property type="match status" value="1"/>
</dbReference>
<dbReference type="InterPro" id="IPR049449">
    <property type="entry name" value="TesB_ACOT8-like_N"/>
</dbReference>
<protein>
    <submittedName>
        <fullName evidence="5">Acyl-CoA thioesterase II</fullName>
    </submittedName>
</protein>
<evidence type="ECO:0000256" key="2">
    <source>
        <dbReference type="ARBA" id="ARBA00022801"/>
    </source>
</evidence>
<gene>
    <name evidence="5" type="ORF">NGM99_15305</name>
</gene>
<dbReference type="CDD" id="cd03445">
    <property type="entry name" value="Thioesterase_II_repeat2"/>
    <property type="match status" value="1"/>
</dbReference>
<dbReference type="Gene3D" id="2.40.160.210">
    <property type="entry name" value="Acyl-CoA thioesterase, double hotdog domain"/>
    <property type="match status" value="1"/>
</dbReference>
<dbReference type="Pfam" id="PF13622">
    <property type="entry name" value="4HBT_3"/>
    <property type="match status" value="1"/>
</dbReference>
<organism evidence="5 6">
    <name type="scientific">Mesorhizobium liriopis</name>
    <dbReference type="NCBI Taxonomy" id="2953882"/>
    <lineage>
        <taxon>Bacteria</taxon>
        <taxon>Pseudomonadati</taxon>
        <taxon>Pseudomonadota</taxon>
        <taxon>Alphaproteobacteria</taxon>
        <taxon>Hyphomicrobiales</taxon>
        <taxon>Phyllobacteriaceae</taxon>
        <taxon>Mesorhizobium</taxon>
    </lineage>
</organism>
<evidence type="ECO:0000256" key="1">
    <source>
        <dbReference type="ARBA" id="ARBA00006538"/>
    </source>
</evidence>
<evidence type="ECO:0000259" key="3">
    <source>
        <dbReference type="Pfam" id="PF02551"/>
    </source>
</evidence>
<sequence>MTDRPSASQSRSTRATDAEIFTPTTDPVADLLAILDLETIERDRYRGLSPRSAWQRVFGGQVAAQALVAAQRTVPADRFVHSLHGYFMRPGDISVPILYEVARPRDGGSFSTRQVLAIQHGEAIFSLSASFKRDEDGLDHQIAMPEGVPDPEMLPGREALMAMMGENAPDTIRRYWARPRPFELRPVGLDHYVSRKKLAPRQDVWVKAMGPIPEDRLTQAAVLAYLSDMTLLDTATFAHGLSVFDADVQAASIDHAVWFHRLAPLDDWLLYSQDSPSASGARGFTRGSIFTRDGRLVASVAQEGLIRLRTRQS</sequence>
<accession>A0ABT1CAD1</accession>
<feature type="domain" description="Acyl-CoA thioesterase-like N-terminal HotDog" evidence="4">
    <location>
        <begin position="53"/>
        <end position="131"/>
    </location>
</feature>
<evidence type="ECO:0000313" key="5">
    <source>
        <dbReference type="EMBL" id="MCO6051151.1"/>
    </source>
</evidence>
<evidence type="ECO:0000259" key="4">
    <source>
        <dbReference type="Pfam" id="PF13622"/>
    </source>
</evidence>
<dbReference type="PANTHER" id="PTHR11066">
    <property type="entry name" value="ACYL-COA THIOESTERASE"/>
    <property type="match status" value="1"/>
</dbReference>
<dbReference type="PANTHER" id="PTHR11066:SF34">
    <property type="entry name" value="ACYL-COENZYME A THIOESTERASE 8"/>
    <property type="match status" value="1"/>
</dbReference>
<dbReference type="SUPFAM" id="SSF54637">
    <property type="entry name" value="Thioesterase/thiol ester dehydrase-isomerase"/>
    <property type="match status" value="2"/>
</dbReference>
<dbReference type="InterPro" id="IPR042171">
    <property type="entry name" value="Acyl-CoA_hotdog"/>
</dbReference>
<name>A0ABT1CAD1_9HYPH</name>
<keyword evidence="6" id="KW-1185">Reference proteome</keyword>
<comment type="caution">
    <text evidence="5">The sequence shown here is derived from an EMBL/GenBank/DDBJ whole genome shotgun (WGS) entry which is preliminary data.</text>
</comment>
<comment type="similarity">
    <text evidence="1">Belongs to the C/M/P thioester hydrolase family.</text>
</comment>
<feature type="domain" description="Acyl-CoA thioesterase 2 C-terminal" evidence="3">
    <location>
        <begin position="194"/>
        <end position="305"/>
    </location>
</feature>
<dbReference type="InterPro" id="IPR003703">
    <property type="entry name" value="Acyl_CoA_thio"/>
</dbReference>
<dbReference type="EMBL" id="JAMXQS010000007">
    <property type="protein sequence ID" value="MCO6051151.1"/>
    <property type="molecule type" value="Genomic_DNA"/>
</dbReference>
<evidence type="ECO:0000313" key="6">
    <source>
        <dbReference type="Proteomes" id="UP001205906"/>
    </source>
</evidence>
<dbReference type="Proteomes" id="UP001205906">
    <property type="component" value="Unassembled WGS sequence"/>
</dbReference>
<dbReference type="RefSeq" id="WP_252820429.1">
    <property type="nucleotide sequence ID" value="NZ_JAMXQS010000007.1"/>
</dbReference>
<proteinExistence type="inferred from homology"/>